<dbReference type="EMBL" id="CP042913">
    <property type="protein sequence ID" value="QEG36462.1"/>
    <property type="molecule type" value="Genomic_DNA"/>
</dbReference>
<dbReference type="PROSITE" id="PS51257">
    <property type="entry name" value="PROKAR_LIPOPROTEIN"/>
    <property type="match status" value="1"/>
</dbReference>
<feature type="signal peptide" evidence="2">
    <location>
        <begin position="1"/>
        <end position="22"/>
    </location>
</feature>
<name>A0A5B9QFW8_9BACT</name>
<evidence type="ECO:0000313" key="3">
    <source>
        <dbReference type="EMBL" id="QEG36462.1"/>
    </source>
</evidence>
<dbReference type="OrthoDB" id="286727at2"/>
<feature type="region of interest" description="Disordered" evidence="1">
    <location>
        <begin position="145"/>
        <end position="186"/>
    </location>
</feature>
<dbReference type="AlphaFoldDB" id="A0A5B9QFW8"/>
<accession>A0A5B9QFW8</accession>
<evidence type="ECO:0000256" key="2">
    <source>
        <dbReference type="SAM" id="SignalP"/>
    </source>
</evidence>
<protein>
    <recommendedName>
        <fullName evidence="5">Carboxypeptidase regulatory-like domain-containing protein</fullName>
    </recommendedName>
</protein>
<sequence precursor="true">MVTSKTQWSIVKRLFLVPCAIASILMSLTSCGESEAKRVPVAGVVLIDGEPLEGGTIRFVPEQGRPGSSTILDDGSFEIAAESIDKPFENGLPLGIYRVEIASSEIVDDETIIWKAPQHYADFRTSGLEVVINNKNEALTIELVSEGSKEDSAKVENNVDPESKAIDEVESSKIPADTKSEEAEES</sequence>
<reference evidence="3 4" key="1">
    <citation type="submission" date="2019-08" db="EMBL/GenBank/DDBJ databases">
        <title>Deep-cultivation of Planctomycetes and their phenomic and genomic characterization uncovers novel biology.</title>
        <authorList>
            <person name="Wiegand S."/>
            <person name="Jogler M."/>
            <person name="Boedeker C."/>
            <person name="Pinto D."/>
            <person name="Vollmers J."/>
            <person name="Rivas-Marin E."/>
            <person name="Kohn T."/>
            <person name="Peeters S.H."/>
            <person name="Heuer A."/>
            <person name="Rast P."/>
            <person name="Oberbeckmann S."/>
            <person name="Bunk B."/>
            <person name="Jeske O."/>
            <person name="Meyerdierks A."/>
            <person name="Storesund J.E."/>
            <person name="Kallscheuer N."/>
            <person name="Luecker S."/>
            <person name="Lage O.M."/>
            <person name="Pohl T."/>
            <person name="Merkel B.J."/>
            <person name="Hornburger P."/>
            <person name="Mueller R.-W."/>
            <person name="Bruemmer F."/>
            <person name="Labrenz M."/>
            <person name="Spormann A.M."/>
            <person name="Op den Camp H."/>
            <person name="Overmann J."/>
            <person name="Amann R."/>
            <person name="Jetten M.S.M."/>
            <person name="Mascher T."/>
            <person name="Medema M.H."/>
            <person name="Devos D.P."/>
            <person name="Kaster A.-K."/>
            <person name="Ovreas L."/>
            <person name="Rohde M."/>
            <person name="Galperin M.Y."/>
            <person name="Jogler C."/>
        </authorList>
    </citation>
    <scope>NUCLEOTIDE SEQUENCE [LARGE SCALE GENOMIC DNA]</scope>
    <source>
        <strain evidence="3 4">Pr1d</strain>
    </source>
</reference>
<keyword evidence="4" id="KW-1185">Reference proteome</keyword>
<organism evidence="3 4">
    <name type="scientific">Bythopirellula goksoeyrii</name>
    <dbReference type="NCBI Taxonomy" id="1400387"/>
    <lineage>
        <taxon>Bacteria</taxon>
        <taxon>Pseudomonadati</taxon>
        <taxon>Planctomycetota</taxon>
        <taxon>Planctomycetia</taxon>
        <taxon>Pirellulales</taxon>
        <taxon>Lacipirellulaceae</taxon>
        <taxon>Bythopirellula</taxon>
    </lineage>
</organism>
<gene>
    <name evidence="3" type="ORF">Pr1d_37760</name>
</gene>
<feature type="compositionally biased region" description="Basic and acidic residues" evidence="1">
    <location>
        <begin position="161"/>
        <end position="186"/>
    </location>
</feature>
<feature type="chain" id="PRO_5022775968" description="Carboxypeptidase regulatory-like domain-containing protein" evidence="2">
    <location>
        <begin position="23"/>
        <end position="186"/>
    </location>
</feature>
<evidence type="ECO:0000256" key="1">
    <source>
        <dbReference type="SAM" id="MobiDB-lite"/>
    </source>
</evidence>
<proteinExistence type="predicted"/>
<evidence type="ECO:0000313" key="4">
    <source>
        <dbReference type="Proteomes" id="UP000323917"/>
    </source>
</evidence>
<keyword evidence="2" id="KW-0732">Signal</keyword>
<dbReference type="RefSeq" id="WP_148074801.1">
    <property type="nucleotide sequence ID" value="NZ_CP042913.1"/>
</dbReference>
<dbReference type="KEGG" id="bgok:Pr1d_37760"/>
<dbReference type="Proteomes" id="UP000323917">
    <property type="component" value="Chromosome"/>
</dbReference>
<evidence type="ECO:0008006" key="5">
    <source>
        <dbReference type="Google" id="ProtNLM"/>
    </source>
</evidence>